<dbReference type="GO" id="GO:0006635">
    <property type="term" value="P:fatty acid beta-oxidation"/>
    <property type="evidence" value="ECO:0007669"/>
    <property type="project" value="TreeGrafter"/>
</dbReference>
<evidence type="ECO:0000313" key="4">
    <source>
        <dbReference type="EMBL" id="SAL76348.1"/>
    </source>
</evidence>
<dbReference type="GO" id="GO:0016836">
    <property type="term" value="F:hydro-lyase activity"/>
    <property type="evidence" value="ECO:0007669"/>
    <property type="project" value="UniProtKB-ARBA"/>
</dbReference>
<dbReference type="STRING" id="326475.AWB66_05388"/>
<dbReference type="Proteomes" id="UP000054717">
    <property type="component" value="Unassembled WGS sequence"/>
</dbReference>
<evidence type="ECO:0000256" key="2">
    <source>
        <dbReference type="ARBA" id="ARBA00023239"/>
    </source>
</evidence>
<keyword evidence="5" id="KW-1185">Reference proteome</keyword>
<dbReference type="Pfam" id="PF00378">
    <property type="entry name" value="ECH_1"/>
    <property type="match status" value="1"/>
</dbReference>
<dbReference type="EMBL" id="FCNZ02000029">
    <property type="protein sequence ID" value="SAL76348.1"/>
    <property type="molecule type" value="Genomic_DNA"/>
</dbReference>
<sequence>MYIDLERHGRVAVVRLNRPKARNALSSKLRQEMLAAMRPLDCDPAIGCFVIAGAERYFSAGADIAEMHAKTALQMYHDDFFAGWDEFAALRTPKIAAVSGYAYGGGCELAMMCDIVYCAQSARFGQPEIELGVMPGMGGTQRLTKLVGKSLAMDMILTGRAIDATEALHAGLVARVIADDRLMRETLDAAHRVASFGKTAALAAREAVDRSLELGLREGILFERRAFQALFGTADQKRGMQAFLDKRPAVFNED</sequence>
<dbReference type="FunFam" id="1.10.12.10:FF:000001">
    <property type="entry name" value="Probable enoyl-CoA hydratase, mitochondrial"/>
    <property type="match status" value="1"/>
</dbReference>
<dbReference type="InterPro" id="IPR018376">
    <property type="entry name" value="Enoyl-CoA_hyd/isom_CS"/>
</dbReference>
<comment type="caution">
    <text evidence="4">The sequence shown here is derived from an EMBL/GenBank/DDBJ whole genome shotgun (WGS) entry which is preliminary data.</text>
</comment>
<reference evidence="4" key="1">
    <citation type="submission" date="2016-01" db="EMBL/GenBank/DDBJ databases">
        <authorList>
            <person name="Peeters Charlotte."/>
        </authorList>
    </citation>
    <scope>NUCLEOTIDE SEQUENCE</scope>
    <source>
        <strain evidence="4">LMG 22936</strain>
    </source>
</reference>
<dbReference type="Gene3D" id="1.10.12.10">
    <property type="entry name" value="Lyase 2-enoyl-coa Hydratase, Chain A, domain 2"/>
    <property type="match status" value="1"/>
</dbReference>
<gene>
    <name evidence="4" type="ORF">AWB66_05388</name>
</gene>
<dbReference type="CDD" id="cd06558">
    <property type="entry name" value="crotonase-like"/>
    <property type="match status" value="1"/>
</dbReference>
<dbReference type="AlphaFoldDB" id="A0A158K5D0"/>
<comment type="similarity">
    <text evidence="1 3">Belongs to the enoyl-CoA hydratase/isomerase family.</text>
</comment>
<dbReference type="FunFam" id="3.90.226.10:FF:000009">
    <property type="entry name" value="Carnitinyl-CoA dehydratase"/>
    <property type="match status" value="1"/>
</dbReference>
<evidence type="ECO:0000256" key="3">
    <source>
        <dbReference type="RuleBase" id="RU003707"/>
    </source>
</evidence>
<proteinExistence type="inferred from homology"/>
<dbReference type="SUPFAM" id="SSF52096">
    <property type="entry name" value="ClpP/crotonase"/>
    <property type="match status" value="1"/>
</dbReference>
<dbReference type="RefSeq" id="WP_087633141.1">
    <property type="nucleotide sequence ID" value="NZ_FCNZ02000029.1"/>
</dbReference>
<name>A0A158K5D0_9BURK</name>
<dbReference type="InterPro" id="IPR001753">
    <property type="entry name" value="Enoyl-CoA_hydra/iso"/>
</dbReference>
<evidence type="ECO:0000313" key="5">
    <source>
        <dbReference type="Proteomes" id="UP000054717"/>
    </source>
</evidence>
<accession>A0A158K5D0</accession>
<dbReference type="Gene3D" id="3.90.226.10">
    <property type="entry name" value="2-enoyl-CoA Hydratase, Chain A, domain 1"/>
    <property type="match status" value="1"/>
</dbReference>
<evidence type="ECO:0000256" key="1">
    <source>
        <dbReference type="ARBA" id="ARBA00005254"/>
    </source>
</evidence>
<keyword evidence="2" id="KW-0456">Lyase</keyword>
<dbReference type="PANTHER" id="PTHR11941:SF54">
    <property type="entry name" value="ENOYL-COA HYDRATASE, MITOCHONDRIAL"/>
    <property type="match status" value="1"/>
</dbReference>
<dbReference type="InterPro" id="IPR014748">
    <property type="entry name" value="Enoyl-CoA_hydra_C"/>
</dbReference>
<dbReference type="PROSITE" id="PS00166">
    <property type="entry name" value="ENOYL_COA_HYDRATASE"/>
    <property type="match status" value="1"/>
</dbReference>
<protein>
    <submittedName>
        <fullName evidence="4">Enoyl-CoA hydratase</fullName>
    </submittedName>
</protein>
<dbReference type="PANTHER" id="PTHR11941">
    <property type="entry name" value="ENOYL-COA HYDRATASE-RELATED"/>
    <property type="match status" value="1"/>
</dbReference>
<dbReference type="InterPro" id="IPR029045">
    <property type="entry name" value="ClpP/crotonase-like_dom_sf"/>
</dbReference>
<organism evidence="4 5">
    <name type="scientific">Caballeronia telluris</name>
    <dbReference type="NCBI Taxonomy" id="326475"/>
    <lineage>
        <taxon>Bacteria</taxon>
        <taxon>Pseudomonadati</taxon>
        <taxon>Pseudomonadota</taxon>
        <taxon>Betaproteobacteria</taxon>
        <taxon>Burkholderiales</taxon>
        <taxon>Burkholderiaceae</taxon>
        <taxon>Caballeronia</taxon>
    </lineage>
</organism>